<dbReference type="AlphaFoldDB" id="A0A3D6BXJ4"/>
<comment type="caution">
    <text evidence="1">The sequence shown here is derived from an EMBL/GenBank/DDBJ whole genome shotgun (WGS) entry which is preliminary data.</text>
</comment>
<organism evidence="1 2">
    <name type="scientific">Xanthomarina gelatinilytica</name>
    <dbReference type="NCBI Taxonomy" id="1137281"/>
    <lineage>
        <taxon>Bacteria</taxon>
        <taxon>Pseudomonadati</taxon>
        <taxon>Bacteroidota</taxon>
        <taxon>Flavobacteriia</taxon>
        <taxon>Flavobacteriales</taxon>
        <taxon>Flavobacteriaceae</taxon>
        <taxon>Xanthomarina</taxon>
    </lineage>
</organism>
<protein>
    <submittedName>
        <fullName evidence="1">Uncharacterized protein</fullName>
    </submittedName>
</protein>
<sequence>MARTSYGSGIGEGKVERIGDSRYGAREMYDDAEMQKTKEYYRKGDTMTVKEVKNPLLQTVKTVKAK</sequence>
<dbReference type="EMBL" id="DPRK01000249">
    <property type="protein sequence ID" value="HCY82899.1"/>
    <property type="molecule type" value="Genomic_DNA"/>
</dbReference>
<accession>A0A3D6BXJ4</accession>
<dbReference type="Proteomes" id="UP000263268">
    <property type="component" value="Unassembled WGS sequence"/>
</dbReference>
<gene>
    <name evidence="1" type="ORF">DHV22_15535</name>
</gene>
<evidence type="ECO:0000313" key="2">
    <source>
        <dbReference type="Proteomes" id="UP000263268"/>
    </source>
</evidence>
<reference evidence="1 2" key="1">
    <citation type="journal article" date="2018" name="Nat. Biotechnol.">
        <title>A standardized bacterial taxonomy based on genome phylogeny substantially revises the tree of life.</title>
        <authorList>
            <person name="Parks D.H."/>
            <person name="Chuvochina M."/>
            <person name="Waite D.W."/>
            <person name="Rinke C."/>
            <person name="Skarshewski A."/>
            <person name="Chaumeil P.A."/>
            <person name="Hugenholtz P."/>
        </authorList>
    </citation>
    <scope>NUCLEOTIDE SEQUENCE [LARGE SCALE GENOMIC DNA]</scope>
    <source>
        <strain evidence="1">UBA10227</strain>
    </source>
</reference>
<evidence type="ECO:0000313" key="1">
    <source>
        <dbReference type="EMBL" id="HCY82899.1"/>
    </source>
</evidence>
<name>A0A3D6BXJ4_9FLAO</name>
<proteinExistence type="predicted"/>